<dbReference type="Proteomes" id="UP000765802">
    <property type="component" value="Unassembled WGS sequence"/>
</dbReference>
<dbReference type="InterPro" id="IPR021782">
    <property type="entry name" value="DUF3347"/>
</dbReference>
<accession>A0ABR7M4F2</accession>
<reference evidence="2 3" key="1">
    <citation type="submission" date="2016-07" db="EMBL/GenBank/DDBJ databases">
        <title>Genome analysis of Flavihumibacter stibioxidans YS-17.</title>
        <authorList>
            <person name="Shi K."/>
            <person name="Han Y."/>
            <person name="Wang G."/>
        </authorList>
    </citation>
    <scope>NUCLEOTIDE SEQUENCE [LARGE SCALE GENOMIC DNA]</scope>
    <source>
        <strain evidence="2 3">YS-17</strain>
    </source>
</reference>
<evidence type="ECO:0000313" key="2">
    <source>
        <dbReference type="EMBL" id="MBC6489625.1"/>
    </source>
</evidence>
<dbReference type="Pfam" id="PF11827">
    <property type="entry name" value="DUF3347"/>
    <property type="match status" value="1"/>
</dbReference>
<protein>
    <submittedName>
        <fullName evidence="2">Mercury transporter</fullName>
    </submittedName>
</protein>
<feature type="domain" description="DUF3347" evidence="1">
    <location>
        <begin position="156"/>
        <end position="246"/>
    </location>
</feature>
<dbReference type="InterPro" id="IPR036163">
    <property type="entry name" value="HMA_dom_sf"/>
</dbReference>
<keyword evidence="3" id="KW-1185">Reference proteome</keyword>
<sequence length="293" mass="32417">MKSIILMVSVGLFSITPCQSQIKNAKSETIKVYGNCDMCKSKIEKAGTEKGISKTVWDEKTDMATISYNSKKTSTDAVLKKIALAGYDSDNFLAPDGAYNVLPGCCKYDRVNKVAVIIPVKDQAMEMNINHSEHNMKMDTAKMNMPLQEANQLQAVYDNYFGLKDALVKSDAITAASKAAAILTAINAVQMNKMKMEDHMAYMKVEADLKKDAITISTKKDIAVQREAFANLSKNMIDLIKGVKPTEAVYLQHCPMYNDGKGADWLSKENGIKNPYYGNMMLNCGKTVETIKQ</sequence>
<dbReference type="EMBL" id="MBUA01000001">
    <property type="protein sequence ID" value="MBC6489625.1"/>
    <property type="molecule type" value="Genomic_DNA"/>
</dbReference>
<evidence type="ECO:0000313" key="3">
    <source>
        <dbReference type="Proteomes" id="UP000765802"/>
    </source>
</evidence>
<dbReference type="Gene3D" id="3.30.70.100">
    <property type="match status" value="1"/>
</dbReference>
<proteinExistence type="predicted"/>
<dbReference type="SUPFAM" id="SSF55008">
    <property type="entry name" value="HMA, heavy metal-associated domain"/>
    <property type="match status" value="1"/>
</dbReference>
<name>A0ABR7M4F2_9BACT</name>
<evidence type="ECO:0000259" key="1">
    <source>
        <dbReference type="Pfam" id="PF11827"/>
    </source>
</evidence>
<organism evidence="2 3">
    <name type="scientific">Flavihumibacter stibioxidans</name>
    <dbReference type="NCBI Taxonomy" id="1834163"/>
    <lineage>
        <taxon>Bacteria</taxon>
        <taxon>Pseudomonadati</taxon>
        <taxon>Bacteroidota</taxon>
        <taxon>Chitinophagia</taxon>
        <taxon>Chitinophagales</taxon>
        <taxon>Chitinophagaceae</taxon>
        <taxon>Flavihumibacter</taxon>
    </lineage>
</organism>
<dbReference type="RefSeq" id="WP_187254983.1">
    <property type="nucleotide sequence ID" value="NZ_JBHULF010000006.1"/>
</dbReference>
<gene>
    <name evidence="2" type="ORF">BC349_01490</name>
</gene>
<comment type="caution">
    <text evidence="2">The sequence shown here is derived from an EMBL/GenBank/DDBJ whole genome shotgun (WGS) entry which is preliminary data.</text>
</comment>